<dbReference type="InterPro" id="IPR026444">
    <property type="entry name" value="Secre_tail"/>
</dbReference>
<accession>A0A382E6H1</accession>
<gene>
    <name evidence="2" type="ORF">METZ01_LOCUS198863</name>
</gene>
<dbReference type="GO" id="GO:0005509">
    <property type="term" value="F:calcium ion binding"/>
    <property type="evidence" value="ECO:0007669"/>
    <property type="project" value="InterPro"/>
</dbReference>
<evidence type="ECO:0000313" key="2">
    <source>
        <dbReference type="EMBL" id="SVB46009.1"/>
    </source>
</evidence>
<sequence>MEVIYTSSGYYEDDILEAVDLALSYVIRDIDQDGINDDSDNCIETYNPDQDDIDGDGMGDACDICDNLNVWVPGNTNGTVDTDGNVIVDIFDVLTLVDIVLTGDVESCGYAISDFTFDGMVNVIDVIALVQMILSGTFDNTTVPPPGDGIFEIQHTDLGDKAVISSPEKISGFQFDTYTYEISSADLDRVSLPDGWVIGYQENGQGVKVLAYDASGENPREQIELNFPSISASSFQNTIVASPGAGEIVVTFSEKEGFAEGTILPDKPQIQSLYPNPFNPVLSVSFSIPSDAMTRVAIFNTLGEEVDVIRSKEMLSAGHHTFYWNASDQTSGMYLVQIQSGKHTDTHKALLVK</sequence>
<dbReference type="AlphaFoldDB" id="A0A382E6H1"/>
<evidence type="ECO:0000259" key="1">
    <source>
        <dbReference type="Pfam" id="PF18962"/>
    </source>
</evidence>
<dbReference type="Pfam" id="PF18962">
    <property type="entry name" value="Por_Secre_tail"/>
    <property type="match status" value="1"/>
</dbReference>
<dbReference type="Gene3D" id="2.60.40.4070">
    <property type="match status" value="1"/>
</dbReference>
<dbReference type="NCBIfam" id="TIGR04183">
    <property type="entry name" value="Por_Secre_tail"/>
    <property type="match status" value="1"/>
</dbReference>
<organism evidence="2">
    <name type="scientific">marine metagenome</name>
    <dbReference type="NCBI Taxonomy" id="408172"/>
    <lineage>
        <taxon>unclassified sequences</taxon>
        <taxon>metagenomes</taxon>
        <taxon>ecological metagenomes</taxon>
    </lineage>
</organism>
<dbReference type="EMBL" id="UINC01042839">
    <property type="protein sequence ID" value="SVB46009.1"/>
    <property type="molecule type" value="Genomic_DNA"/>
</dbReference>
<dbReference type="InterPro" id="IPR028974">
    <property type="entry name" value="TSP_type-3_rpt"/>
</dbReference>
<proteinExistence type="predicted"/>
<name>A0A382E6H1_9ZZZZ</name>
<feature type="domain" description="Secretion system C-terminal sorting" evidence="1">
    <location>
        <begin position="273"/>
        <end position="348"/>
    </location>
</feature>
<dbReference type="Gene3D" id="4.10.1080.10">
    <property type="entry name" value="TSP type-3 repeat"/>
    <property type="match status" value="1"/>
</dbReference>
<protein>
    <recommendedName>
        <fullName evidence="1">Secretion system C-terminal sorting domain-containing protein</fullName>
    </recommendedName>
</protein>
<dbReference type="SUPFAM" id="SSF103647">
    <property type="entry name" value="TSP type-3 repeat"/>
    <property type="match status" value="1"/>
</dbReference>
<reference evidence="2" key="1">
    <citation type="submission" date="2018-05" db="EMBL/GenBank/DDBJ databases">
        <authorList>
            <person name="Lanie J.A."/>
            <person name="Ng W.-L."/>
            <person name="Kazmierczak K.M."/>
            <person name="Andrzejewski T.M."/>
            <person name="Davidsen T.M."/>
            <person name="Wayne K.J."/>
            <person name="Tettelin H."/>
            <person name="Glass J.I."/>
            <person name="Rusch D."/>
            <person name="Podicherti R."/>
            <person name="Tsui H.-C.T."/>
            <person name="Winkler M.E."/>
        </authorList>
    </citation>
    <scope>NUCLEOTIDE SEQUENCE</scope>
</reference>